<dbReference type="EMBL" id="PYKK01000778">
    <property type="protein sequence ID" value="TGD41138.1"/>
    <property type="molecule type" value="Genomic_DNA"/>
</dbReference>
<dbReference type="InterPro" id="IPR014710">
    <property type="entry name" value="RmlC-like_jellyroll"/>
</dbReference>
<evidence type="ECO:0000259" key="1">
    <source>
        <dbReference type="Pfam" id="PF07883"/>
    </source>
</evidence>
<dbReference type="SUPFAM" id="SSF51182">
    <property type="entry name" value="RmlC-like cupins"/>
    <property type="match status" value="1"/>
</dbReference>
<name>A0A659SCY1_SALET</name>
<feature type="non-terminal residue" evidence="2">
    <location>
        <position position="1"/>
    </location>
</feature>
<dbReference type="InterPro" id="IPR013096">
    <property type="entry name" value="Cupin_2"/>
</dbReference>
<dbReference type="Gene3D" id="2.60.120.10">
    <property type="entry name" value="Jelly Rolls"/>
    <property type="match status" value="1"/>
</dbReference>
<gene>
    <name evidence="2" type="ORF">C9F10_10915</name>
</gene>
<comment type="caution">
    <text evidence="2">The sequence shown here is derived from an EMBL/GenBank/DDBJ whole genome shotgun (WGS) entry which is preliminary data.</text>
</comment>
<feature type="domain" description="Cupin type-2" evidence="1">
    <location>
        <begin position="61"/>
        <end position="128"/>
    </location>
</feature>
<dbReference type="CDD" id="cd02209">
    <property type="entry name" value="cupin_XRE_C"/>
    <property type="match status" value="1"/>
</dbReference>
<evidence type="ECO:0000313" key="3">
    <source>
        <dbReference type="Proteomes" id="UP000297989"/>
    </source>
</evidence>
<dbReference type="Pfam" id="PF07883">
    <property type="entry name" value="Cupin_2"/>
    <property type="match status" value="1"/>
</dbReference>
<reference evidence="2 3" key="1">
    <citation type="submission" date="2018-03" db="EMBL/GenBank/DDBJ databases">
        <title>Non-Typhoidal Salmonella genome sequencing and assembly.</title>
        <authorList>
            <person name="Matchawe C."/>
        </authorList>
    </citation>
    <scope>NUCLEOTIDE SEQUENCE [LARGE SCALE GENOMIC DNA]</scope>
    <source>
        <strain evidence="2 3">8EV</strain>
    </source>
</reference>
<dbReference type="InterPro" id="IPR011051">
    <property type="entry name" value="RmlC_Cupin_sf"/>
</dbReference>
<dbReference type="Proteomes" id="UP000297989">
    <property type="component" value="Unassembled WGS sequence"/>
</dbReference>
<dbReference type="AlphaFoldDB" id="A0A659SCY1"/>
<sequence>APQRPAARARTEADLVNRACEPMLPLIDRDAIPELRRGEKGGSAKLMAGTSGPDMLELWQWIMHPGEQFVSAGHPADTCELLFVNQGTLTLTVNGRRFIIREGCSAVARTDMPHAYVNDTNEVLEFTMTVNEKSR</sequence>
<accession>A0A659SCY1</accession>
<proteinExistence type="predicted"/>
<protein>
    <submittedName>
        <fullName evidence="2">XRE family transcriptional regulator</fullName>
    </submittedName>
</protein>
<organism evidence="2 3">
    <name type="scientific">Salmonella enterica subsp. enterica serovar Poona</name>
    <dbReference type="NCBI Taxonomy" id="436295"/>
    <lineage>
        <taxon>Bacteria</taxon>
        <taxon>Pseudomonadati</taxon>
        <taxon>Pseudomonadota</taxon>
        <taxon>Gammaproteobacteria</taxon>
        <taxon>Enterobacterales</taxon>
        <taxon>Enterobacteriaceae</taxon>
        <taxon>Salmonella</taxon>
    </lineage>
</organism>
<evidence type="ECO:0000313" key="2">
    <source>
        <dbReference type="EMBL" id="TGD41138.1"/>
    </source>
</evidence>